<evidence type="ECO:0000313" key="10">
    <source>
        <dbReference type="EMBL" id="RKP50338.1"/>
    </source>
</evidence>
<feature type="transmembrane region" description="Helical" evidence="9">
    <location>
        <begin position="55"/>
        <end position="73"/>
    </location>
</feature>
<dbReference type="GO" id="GO:0005886">
    <property type="term" value="C:plasma membrane"/>
    <property type="evidence" value="ECO:0007669"/>
    <property type="project" value="UniProtKB-SubCell"/>
</dbReference>
<sequence>MTPWIERVGARIDARIAERISARIGARQDLFMVALIVAIIAMLIVPLPTVLVDSLIAANIVLALLIFISTLYVKSVLEFSSFPAILLVTTLFRLSLSISTTRLILLQGDAGQIITTFGEFVVGDSLVVGLVIFAIVTIVQFIVITKGAERIAEVVARFSLDAMPGKQMSIDGDARAGTLSTEQVESARRRIEKESQLHGAFDGALKFVKGDAIAGMIIICVNLIGGIAAGTLAHGMTLSDAVATYSLLSIGDGLVAQIPALLISVGAGFIVTRVAGDERNLGQQMMTELVSQPPVLLICAGLSFAIGLLPGFPFVAFALLGAVLAGLYTYRRVIRGEGGAASTAAKPAHDRATSSGAAVDTSQVGDLVPIIVELPADAGAMPHASDFEARLTRAVRLELGIRLPRMRVDTVASSRPHHVAVRFHETPAATFGIAFDRAWVPDFDDDPHGLELDCVALHDLDPSGVSDAAPDWWVALADRERMQHLGYSTLEAIAVLEDRFVRLVARSVQELFGVQETKHVLDEVERTHPELLKETYRHVPLIRLTEIFQRLIAERVSIRNARLVLEAIALWAPREKDVLVLTEHVRAALARSISERFLNTPMHASVNVPANVSATALARRVILVAPESEERVRAGIRQVAAGAFLHMAPEESDAFVEAVAQRLDALRVGRASSAVLMCAVDIRRFVKKLVERRFPDLDVMSFAEVSDCVHVDIAGSV</sequence>
<dbReference type="PIRSF" id="PIRSF005419">
    <property type="entry name" value="FlhA"/>
    <property type="match status" value="1"/>
</dbReference>
<dbReference type="Gene3D" id="1.10.8.540">
    <property type="entry name" value="FHIPEP family, domain 3"/>
    <property type="match status" value="1"/>
</dbReference>
<organism evidence="10 11">
    <name type="scientific">Pararobbsia silviterrae</name>
    <dbReference type="NCBI Taxonomy" id="1792498"/>
    <lineage>
        <taxon>Bacteria</taxon>
        <taxon>Pseudomonadati</taxon>
        <taxon>Pseudomonadota</taxon>
        <taxon>Betaproteobacteria</taxon>
        <taxon>Burkholderiales</taxon>
        <taxon>Burkholderiaceae</taxon>
        <taxon>Pararobbsia</taxon>
    </lineage>
</organism>
<evidence type="ECO:0000256" key="7">
    <source>
        <dbReference type="ARBA" id="ARBA00022989"/>
    </source>
</evidence>
<dbReference type="PRINTS" id="PR00949">
    <property type="entry name" value="TYPE3IMAPROT"/>
</dbReference>
<keyword evidence="6 9" id="KW-0812">Transmembrane</keyword>
<feature type="transmembrane region" description="Helical" evidence="9">
    <location>
        <begin position="295"/>
        <end position="328"/>
    </location>
</feature>
<dbReference type="AlphaFoldDB" id="A0A494XIF7"/>
<dbReference type="NCBIfam" id="NF011865">
    <property type="entry name" value="PRK15337.1"/>
    <property type="match status" value="1"/>
</dbReference>
<keyword evidence="5" id="KW-0997">Cell inner membrane</keyword>
<dbReference type="Gene3D" id="3.40.50.12790">
    <property type="entry name" value="FHIPEP family, domain 4"/>
    <property type="match status" value="1"/>
</dbReference>
<comment type="similarity">
    <text evidence="2">Belongs to the FHIPEP (flagella/HR/invasion proteins export pore) family.</text>
</comment>
<evidence type="ECO:0000256" key="5">
    <source>
        <dbReference type="ARBA" id="ARBA00022519"/>
    </source>
</evidence>
<dbReference type="GO" id="GO:0009306">
    <property type="term" value="P:protein secretion"/>
    <property type="evidence" value="ECO:0007669"/>
    <property type="project" value="InterPro"/>
</dbReference>
<dbReference type="PANTHER" id="PTHR30161:SF2">
    <property type="entry name" value="INVASION PROTEIN INVA"/>
    <property type="match status" value="1"/>
</dbReference>
<dbReference type="EMBL" id="RBZU01000009">
    <property type="protein sequence ID" value="RKP50338.1"/>
    <property type="molecule type" value="Genomic_DNA"/>
</dbReference>
<dbReference type="PANTHER" id="PTHR30161">
    <property type="entry name" value="FLAGELLAR EXPORT PROTEIN, MEMBRANE FLHA SUBUNIT-RELATED"/>
    <property type="match status" value="1"/>
</dbReference>
<proteinExistence type="inferred from homology"/>
<evidence type="ECO:0000256" key="1">
    <source>
        <dbReference type="ARBA" id="ARBA00004429"/>
    </source>
</evidence>
<evidence type="ECO:0000256" key="9">
    <source>
        <dbReference type="SAM" id="Phobius"/>
    </source>
</evidence>
<feature type="transmembrane region" description="Helical" evidence="9">
    <location>
        <begin position="254"/>
        <end position="275"/>
    </location>
</feature>
<dbReference type="OrthoDB" id="9759185at2"/>
<comment type="subcellular location">
    <subcellularLocation>
        <location evidence="1">Cell inner membrane</location>
        <topology evidence="1">Multi-pass membrane protein</topology>
    </subcellularLocation>
</comment>
<evidence type="ECO:0000256" key="8">
    <source>
        <dbReference type="ARBA" id="ARBA00023136"/>
    </source>
</evidence>
<keyword evidence="7 9" id="KW-1133">Transmembrane helix</keyword>
<gene>
    <name evidence="10" type="ORF">D7S86_19735</name>
</gene>
<dbReference type="InterPro" id="IPR001712">
    <property type="entry name" value="T3SS_FHIPEP"/>
</dbReference>
<feature type="transmembrane region" description="Helical" evidence="9">
    <location>
        <begin position="30"/>
        <end position="49"/>
    </location>
</feature>
<feature type="transmembrane region" description="Helical" evidence="9">
    <location>
        <begin position="85"/>
        <end position="105"/>
    </location>
</feature>
<reference evidence="10 11" key="1">
    <citation type="submission" date="2018-10" db="EMBL/GenBank/DDBJ databases">
        <title>Robbsia sp. DHC34, isolated from soil.</title>
        <authorList>
            <person name="Gao Z.-H."/>
            <person name="Qiu L.-H."/>
        </authorList>
    </citation>
    <scope>NUCLEOTIDE SEQUENCE [LARGE SCALE GENOMIC DNA]</scope>
    <source>
        <strain evidence="10 11">DHC34</strain>
    </source>
</reference>
<dbReference type="Pfam" id="PF00771">
    <property type="entry name" value="FHIPEP"/>
    <property type="match status" value="1"/>
</dbReference>
<protein>
    <submittedName>
        <fullName evidence="10">EscV/YscV/HrcV family type III secretion system export apparatus protein</fullName>
    </submittedName>
</protein>
<dbReference type="InterPro" id="IPR042193">
    <property type="entry name" value="FHIPEP_3"/>
</dbReference>
<keyword evidence="11" id="KW-1185">Reference proteome</keyword>
<comment type="caution">
    <text evidence="10">The sequence shown here is derived from an EMBL/GenBank/DDBJ whole genome shotgun (WGS) entry which is preliminary data.</text>
</comment>
<dbReference type="NCBIfam" id="TIGR01399">
    <property type="entry name" value="hrcV"/>
    <property type="match status" value="1"/>
</dbReference>
<dbReference type="Proteomes" id="UP000270342">
    <property type="component" value="Unassembled WGS sequence"/>
</dbReference>
<keyword evidence="3" id="KW-0813">Transport</keyword>
<feature type="transmembrane region" description="Helical" evidence="9">
    <location>
        <begin position="125"/>
        <end position="144"/>
    </location>
</feature>
<accession>A0A494XIF7</accession>
<evidence type="ECO:0000256" key="3">
    <source>
        <dbReference type="ARBA" id="ARBA00022448"/>
    </source>
</evidence>
<keyword evidence="4" id="KW-1003">Cell membrane</keyword>
<dbReference type="InterPro" id="IPR042194">
    <property type="entry name" value="FHIPEP_1"/>
</dbReference>
<dbReference type="InterPro" id="IPR006302">
    <property type="entry name" value="T3SS_HrcV"/>
</dbReference>
<evidence type="ECO:0000313" key="11">
    <source>
        <dbReference type="Proteomes" id="UP000270342"/>
    </source>
</evidence>
<dbReference type="InterPro" id="IPR042196">
    <property type="entry name" value="FHIPEP_4"/>
</dbReference>
<keyword evidence="8 9" id="KW-0472">Membrane</keyword>
<feature type="transmembrane region" description="Helical" evidence="9">
    <location>
        <begin position="212"/>
        <end position="234"/>
    </location>
</feature>
<evidence type="ECO:0000256" key="2">
    <source>
        <dbReference type="ARBA" id="ARBA00008835"/>
    </source>
</evidence>
<evidence type="ECO:0000256" key="6">
    <source>
        <dbReference type="ARBA" id="ARBA00022692"/>
    </source>
</evidence>
<evidence type="ECO:0000256" key="4">
    <source>
        <dbReference type="ARBA" id="ARBA00022475"/>
    </source>
</evidence>
<dbReference type="Gene3D" id="3.40.30.60">
    <property type="entry name" value="FHIPEP family, domain 1"/>
    <property type="match status" value="1"/>
</dbReference>
<name>A0A494XIF7_9BURK</name>